<protein>
    <submittedName>
        <fullName evidence="2">Uncharacterized protein</fullName>
    </submittedName>
</protein>
<organism evidence="2 3">
    <name type="scientific">Alteriqipengyuania halimionae</name>
    <dbReference type="NCBI Taxonomy" id="1926630"/>
    <lineage>
        <taxon>Bacteria</taxon>
        <taxon>Pseudomonadati</taxon>
        <taxon>Pseudomonadota</taxon>
        <taxon>Alphaproteobacteria</taxon>
        <taxon>Sphingomonadales</taxon>
        <taxon>Erythrobacteraceae</taxon>
        <taxon>Alteriqipengyuania</taxon>
    </lineage>
</organism>
<dbReference type="Proteomes" id="UP000429229">
    <property type="component" value="Unassembled WGS sequence"/>
</dbReference>
<evidence type="ECO:0000313" key="3">
    <source>
        <dbReference type="Proteomes" id="UP000429229"/>
    </source>
</evidence>
<keyword evidence="3" id="KW-1185">Reference proteome</keyword>
<feature type="signal peptide" evidence="1">
    <location>
        <begin position="1"/>
        <end position="38"/>
    </location>
</feature>
<dbReference type="SUPFAM" id="SSF81901">
    <property type="entry name" value="HCP-like"/>
    <property type="match status" value="1"/>
</dbReference>
<keyword evidence="1" id="KW-0732">Signal</keyword>
<evidence type="ECO:0000256" key="1">
    <source>
        <dbReference type="SAM" id="SignalP"/>
    </source>
</evidence>
<comment type="caution">
    <text evidence="2">The sequence shown here is derived from an EMBL/GenBank/DDBJ whole genome shotgun (WGS) entry which is preliminary data.</text>
</comment>
<feature type="chain" id="PRO_5026301369" evidence="1">
    <location>
        <begin position="39"/>
        <end position="449"/>
    </location>
</feature>
<accession>A0A6I4U3J6</accession>
<dbReference type="AlphaFoldDB" id="A0A6I4U3J6"/>
<dbReference type="EMBL" id="WTYR01000001">
    <property type="protein sequence ID" value="MXP09505.1"/>
    <property type="molecule type" value="Genomic_DNA"/>
</dbReference>
<evidence type="ECO:0000313" key="2">
    <source>
        <dbReference type="EMBL" id="MXP09505.1"/>
    </source>
</evidence>
<proteinExistence type="predicted"/>
<dbReference type="Gene3D" id="1.25.40.10">
    <property type="entry name" value="Tetratricopeptide repeat domain"/>
    <property type="match status" value="1"/>
</dbReference>
<name>A0A6I4U3J6_9SPHN</name>
<dbReference type="OrthoDB" id="7325958at2"/>
<gene>
    <name evidence="2" type="ORF">GRI68_04875</name>
</gene>
<sequence length="449" mass="48883">MISTVSRKTRAIIGKPTMAAMLAFAGIGAVATAPAAQAQEQQPELAPSKDFQKAFKPVFEAYKASAADAEVKAKSDSVRQSEGEAREAGRAELARMLADEIAALRAVKDKIENPSDRYFWGNVAIGYGALTDDTALQLEGIDTETSSGLQSNARKAALQNARGIILFERGDFAKAREAFQMAIDAGSTDANLRNNIVVTYIREGNRAQALDYMNGMIDESAAVSKPSEELLLRAYKLARELQTSDQNDYAYNLVRFYPNPTNWANAIIIVRDGYSEDEAVLDLQRLMVQTDSIQNRPDVSAIVEYADYRKRPQEVLDAIDLGIEKGFFDESEGFVTQNREDAKKQIAVDESGELDSLGADARKPNASLATIVAAADAYLNYGQPGTAEELYRLAAAKPGAGNGKFMTRIGIAQIEQGRFAEAKETFASVTGEWAAIANLWRIYAEQQAG</sequence>
<dbReference type="RefSeq" id="WP_160616193.1">
    <property type="nucleotide sequence ID" value="NZ_WTYR01000001.1"/>
</dbReference>
<reference evidence="2 3" key="1">
    <citation type="submission" date="2019-12" db="EMBL/GenBank/DDBJ databases">
        <title>Genomic-based taxomic classification of the family Erythrobacteraceae.</title>
        <authorList>
            <person name="Xu L."/>
        </authorList>
    </citation>
    <scope>NUCLEOTIDE SEQUENCE [LARGE SCALE GENOMIC DNA]</scope>
    <source>
        <strain evidence="2 3">LMG 29519</strain>
    </source>
</reference>
<dbReference type="InterPro" id="IPR011990">
    <property type="entry name" value="TPR-like_helical_dom_sf"/>
</dbReference>